<sequence>MLEKLSSYLLDSSLVDYTVGVVVESLRDRDNFVKKQRATLALAFFEGILDPAIEAERPQIEIFSRYNAAFQDADIADAILKAHPDAPSADQTQSRNHDLTATHRVLTLPDTLDVIFSHISTLTKSTRETLRAAALTSVSMHYAAQLRLWKYPRDLDTVEQQVRFAFGVSLTSAFGEGLGVHVERLRIRVSKGAWNTRLVTKIVELCPSVADLTLHWGDSDDGSETVTNVHVSWLTEILAHLPNLSHLTLAQFSFPIATNLTIPSNAILPFTRLNTLRMFGFGFCWYFDAIGRGIGSNLTTFKIGRNALFMITPAQITFIASKLTSLTTLHFDGPLELYQLRLFVETSPGLENVEITTSAMDDRDDIYMANIYAIIADLPTVKEVWLTAPARPTQIIQLAKSSSRLEAFTFAVVDGEEESAVKAALIELITAKRATLRRISDCDGFKLSADDQFVEVLARAAELEWMDLTFDPERVAVSDTAIEKLLTSCSRLRLSDGLTALAAGKPLYEENYKAAFERAEEERDKELEEDVLAN</sequence>
<protein>
    <submittedName>
        <fullName evidence="1">Uncharacterized protein</fullName>
    </submittedName>
</protein>
<dbReference type="AlphaFoldDB" id="A0A8H5F3L7"/>
<accession>A0A8H5F3L7</accession>
<dbReference type="EMBL" id="JAACJJ010000028">
    <property type="protein sequence ID" value="KAF5322287.1"/>
    <property type="molecule type" value="Genomic_DNA"/>
</dbReference>
<gene>
    <name evidence="1" type="ORF">D9619_001288</name>
</gene>
<dbReference type="Proteomes" id="UP000567179">
    <property type="component" value="Unassembled WGS sequence"/>
</dbReference>
<organism evidence="1 2">
    <name type="scientific">Psilocybe cf. subviscida</name>
    <dbReference type="NCBI Taxonomy" id="2480587"/>
    <lineage>
        <taxon>Eukaryota</taxon>
        <taxon>Fungi</taxon>
        <taxon>Dikarya</taxon>
        <taxon>Basidiomycota</taxon>
        <taxon>Agaricomycotina</taxon>
        <taxon>Agaricomycetes</taxon>
        <taxon>Agaricomycetidae</taxon>
        <taxon>Agaricales</taxon>
        <taxon>Agaricineae</taxon>
        <taxon>Strophariaceae</taxon>
        <taxon>Psilocybe</taxon>
    </lineage>
</organism>
<dbReference type="OrthoDB" id="2912453at2759"/>
<dbReference type="InterPro" id="IPR032675">
    <property type="entry name" value="LRR_dom_sf"/>
</dbReference>
<dbReference type="SUPFAM" id="SSF52047">
    <property type="entry name" value="RNI-like"/>
    <property type="match status" value="1"/>
</dbReference>
<dbReference type="Gene3D" id="3.80.10.10">
    <property type="entry name" value="Ribonuclease Inhibitor"/>
    <property type="match status" value="1"/>
</dbReference>
<evidence type="ECO:0000313" key="1">
    <source>
        <dbReference type="EMBL" id="KAF5322287.1"/>
    </source>
</evidence>
<reference evidence="1 2" key="1">
    <citation type="journal article" date="2020" name="ISME J.">
        <title>Uncovering the hidden diversity of litter-decomposition mechanisms in mushroom-forming fungi.</title>
        <authorList>
            <person name="Floudas D."/>
            <person name="Bentzer J."/>
            <person name="Ahren D."/>
            <person name="Johansson T."/>
            <person name="Persson P."/>
            <person name="Tunlid A."/>
        </authorList>
    </citation>
    <scope>NUCLEOTIDE SEQUENCE [LARGE SCALE GENOMIC DNA]</scope>
    <source>
        <strain evidence="1 2">CBS 101986</strain>
    </source>
</reference>
<keyword evidence="2" id="KW-1185">Reference proteome</keyword>
<comment type="caution">
    <text evidence="1">The sequence shown here is derived from an EMBL/GenBank/DDBJ whole genome shotgun (WGS) entry which is preliminary data.</text>
</comment>
<proteinExistence type="predicted"/>
<name>A0A8H5F3L7_9AGAR</name>
<evidence type="ECO:0000313" key="2">
    <source>
        <dbReference type="Proteomes" id="UP000567179"/>
    </source>
</evidence>